<dbReference type="Pfam" id="PF03446">
    <property type="entry name" value="NAD_binding_2"/>
    <property type="match status" value="1"/>
</dbReference>
<dbReference type="AlphaFoldDB" id="A0A246KXM6"/>
<keyword evidence="2" id="KW-0520">NAD</keyword>
<sequence>MPIGFIGLGVMGMPMAAHLARAGHMLWGWSRSDRNHATARAAGIRVPAAAGDVFDACATIVLMLANDPAIDAVLSRNGPAFAARVEGRLVINMGTSSAEYSRALGEQIRAAGGRYVEAPVSGSRLQAESAQLVIMLAGDAADVAEASQLLAPLGRQCVACGQVPAALRMKLAVNLYLITLVTALGEAVRFAEVHGIALERFAEVLNAGPMASDVSRIKLDKMLREDFAVQASITDVLKNSGLVAAAAREAGMQAPLIDASDALFARAQQMGLGGQDMAAVLQAIRGTPPATGGA</sequence>
<evidence type="ECO:0000256" key="3">
    <source>
        <dbReference type="PIRSR" id="PIRSR000103-1"/>
    </source>
</evidence>
<dbReference type="SUPFAM" id="SSF51735">
    <property type="entry name" value="NAD(P)-binding Rossmann-fold domains"/>
    <property type="match status" value="1"/>
</dbReference>
<organism evidence="6 7">
    <name type="scientific">Stenotrophomonas pavanii</name>
    <dbReference type="NCBI Taxonomy" id="487698"/>
    <lineage>
        <taxon>Bacteria</taxon>
        <taxon>Pseudomonadati</taxon>
        <taxon>Pseudomonadota</taxon>
        <taxon>Gammaproteobacteria</taxon>
        <taxon>Lysobacterales</taxon>
        <taxon>Lysobacteraceae</taxon>
        <taxon>Stenotrophomonas</taxon>
    </lineage>
</organism>
<dbReference type="InterPro" id="IPR036291">
    <property type="entry name" value="NAD(P)-bd_dom_sf"/>
</dbReference>
<dbReference type="Proteomes" id="UP000197904">
    <property type="component" value="Unassembled WGS sequence"/>
</dbReference>
<evidence type="ECO:0000259" key="4">
    <source>
        <dbReference type="Pfam" id="PF03446"/>
    </source>
</evidence>
<dbReference type="PANTHER" id="PTHR43580:SF2">
    <property type="entry name" value="CYTOKINE-LIKE NUCLEAR FACTOR N-PAC"/>
    <property type="match status" value="1"/>
</dbReference>
<reference evidence="6 7" key="1">
    <citation type="submission" date="2017-06" db="EMBL/GenBank/DDBJ databases">
        <authorList>
            <person name="Kim H.J."/>
            <person name="Triplett B.A."/>
        </authorList>
    </citation>
    <scope>NUCLEOTIDE SEQUENCE [LARGE SCALE GENOMIC DNA]</scope>
    <source>
        <strain evidence="6 7">S18795</strain>
    </source>
</reference>
<dbReference type="SUPFAM" id="SSF48179">
    <property type="entry name" value="6-phosphogluconate dehydrogenase C-terminal domain-like"/>
    <property type="match status" value="1"/>
</dbReference>
<accession>A0A246KXM6</accession>
<dbReference type="InterPro" id="IPR006115">
    <property type="entry name" value="6PGDH_NADP-bd"/>
</dbReference>
<dbReference type="Pfam" id="PF14833">
    <property type="entry name" value="NAD_binding_11"/>
    <property type="match status" value="1"/>
</dbReference>
<gene>
    <name evidence="6" type="ORF">CEE55_12795</name>
</gene>
<evidence type="ECO:0000313" key="6">
    <source>
        <dbReference type="EMBL" id="OWR33322.1"/>
    </source>
</evidence>
<dbReference type="PROSITE" id="PS00895">
    <property type="entry name" value="3_HYDROXYISOBUT_DH"/>
    <property type="match status" value="1"/>
</dbReference>
<dbReference type="Gene3D" id="3.40.50.720">
    <property type="entry name" value="NAD(P)-binding Rossmann-like Domain"/>
    <property type="match status" value="1"/>
</dbReference>
<proteinExistence type="predicted"/>
<dbReference type="EMBL" id="NIXP01000082">
    <property type="protein sequence ID" value="OWR33322.1"/>
    <property type="molecule type" value="Genomic_DNA"/>
</dbReference>
<dbReference type="Gene3D" id="1.10.1040.10">
    <property type="entry name" value="N-(1-d-carboxylethyl)-l-norvaline Dehydrogenase, domain 2"/>
    <property type="match status" value="1"/>
</dbReference>
<dbReference type="GO" id="GO:0016491">
    <property type="term" value="F:oxidoreductase activity"/>
    <property type="evidence" value="ECO:0007669"/>
    <property type="project" value="UniProtKB-KW"/>
</dbReference>
<feature type="domain" description="6-phosphogluconate dehydrogenase NADP-binding" evidence="4">
    <location>
        <begin position="3"/>
        <end position="161"/>
    </location>
</feature>
<dbReference type="InterPro" id="IPR029154">
    <property type="entry name" value="HIBADH-like_NADP-bd"/>
</dbReference>
<dbReference type="InterPro" id="IPR051265">
    <property type="entry name" value="HIBADH-related_NP60_sf"/>
</dbReference>
<feature type="domain" description="3-hydroxyisobutyrate dehydrogenase-like NAD-binding" evidence="5">
    <location>
        <begin position="168"/>
        <end position="283"/>
    </location>
</feature>
<dbReference type="GO" id="GO:0051287">
    <property type="term" value="F:NAD binding"/>
    <property type="evidence" value="ECO:0007669"/>
    <property type="project" value="InterPro"/>
</dbReference>
<evidence type="ECO:0000313" key="7">
    <source>
        <dbReference type="Proteomes" id="UP000197904"/>
    </source>
</evidence>
<feature type="active site" evidence="3">
    <location>
        <position position="170"/>
    </location>
</feature>
<dbReference type="RefSeq" id="WP_088476147.1">
    <property type="nucleotide sequence ID" value="NZ_JAXBRC010000003.1"/>
</dbReference>
<dbReference type="PIRSF" id="PIRSF000103">
    <property type="entry name" value="HIBADH"/>
    <property type="match status" value="1"/>
</dbReference>
<dbReference type="PANTHER" id="PTHR43580">
    <property type="entry name" value="OXIDOREDUCTASE GLYR1-RELATED"/>
    <property type="match status" value="1"/>
</dbReference>
<name>A0A246KXM6_9GAMM</name>
<dbReference type="InterPro" id="IPR015815">
    <property type="entry name" value="HIBADH-related"/>
</dbReference>
<dbReference type="InterPro" id="IPR002204">
    <property type="entry name" value="3-OH-isobutyrate_DH-rel_CS"/>
</dbReference>
<evidence type="ECO:0000256" key="2">
    <source>
        <dbReference type="ARBA" id="ARBA00023027"/>
    </source>
</evidence>
<dbReference type="InterPro" id="IPR008927">
    <property type="entry name" value="6-PGluconate_DH-like_C_sf"/>
</dbReference>
<dbReference type="GO" id="GO:0016054">
    <property type="term" value="P:organic acid catabolic process"/>
    <property type="evidence" value="ECO:0007669"/>
    <property type="project" value="UniProtKB-ARBA"/>
</dbReference>
<dbReference type="InterPro" id="IPR013328">
    <property type="entry name" value="6PGD_dom2"/>
</dbReference>
<evidence type="ECO:0000256" key="1">
    <source>
        <dbReference type="ARBA" id="ARBA00023002"/>
    </source>
</evidence>
<comment type="caution">
    <text evidence="6">The sequence shown here is derived from an EMBL/GenBank/DDBJ whole genome shotgun (WGS) entry which is preliminary data.</text>
</comment>
<evidence type="ECO:0000259" key="5">
    <source>
        <dbReference type="Pfam" id="PF14833"/>
    </source>
</evidence>
<dbReference type="GO" id="GO:0050661">
    <property type="term" value="F:NADP binding"/>
    <property type="evidence" value="ECO:0007669"/>
    <property type="project" value="InterPro"/>
</dbReference>
<protein>
    <submittedName>
        <fullName evidence="6">2-hydroxy-3-oxopropionate reductase</fullName>
    </submittedName>
</protein>
<keyword evidence="1" id="KW-0560">Oxidoreductase</keyword>